<evidence type="ECO:0000259" key="7">
    <source>
        <dbReference type="PROSITE" id="PS50011"/>
    </source>
</evidence>
<feature type="binding site" evidence="5">
    <location>
        <position position="61"/>
    </location>
    <ligand>
        <name>ATP</name>
        <dbReference type="ChEBI" id="CHEBI:30616"/>
    </ligand>
</feature>
<sequence>MPPSADTPAPQPPAVPTGFAPLAPGDPAAIGPFRLVGRVGAGGMGAVYGALDAAGRHVALKVVHPRHAADPVFREQFVREAALLARVDALCAPAFLGAEPHAEQPWMATEFVPGRTLSGHVRERGVLTGDQLLSFAAGTAEALAAVHGAGIVHRDVKPANVILAPTGPTLLDFGIARDTQDTTAEAGVFGTPGWIAPERLRGVSSDPRSDMFAWGGLVVYAATGHGPFGTGDTATLLARTRGAEPDLEGVPDELRPLVARALDRDPGARPGAAEALAETLALTGTAVPTREAARERLGALLAATWTGFEAVRGAGPWVAVAGSVALLSGSSAAVAGGGAAGGAAAATAGTAGSSAAFTASATVTAGTVAGMGKATAALVAVATTAAVATGGWVGGRLYDGEPVWPFGGEETATVEETEPEGDRVEFRGMSLTLPEGWTSELVEDEFGIFSEPGPYTTEEWLVLRPGGQEACDATASTDWLHTGCRHIKVFGPAGIEYGGEGYSPMTESAAADGSYGFNPGSNPTACPEGVPTSTVDQAVDREWDRGTRDAGGVEAAYAEGASFCVNPVDGDASPVLQFGQRLWLMEEQGILVVDNYGIGAFDAVLADAAWGRPDEARTQTLEFRGMTLEVPAEWQALPDENTFTNADGEQIFDEWVLVNTDPDNPCTLEDRLDCPHVEIGGPGRIATGRGQQPLTEDDRYYPGGGMEMCEDALGASGSPPQEVQSLAPVGERMAYYRVWSIPCLTSIAPDEQSAYYEQRYWLLPESEIIVVDNFRTGGLAEILADADLPG</sequence>
<reference evidence="8 9" key="1">
    <citation type="submission" date="2023-08" db="EMBL/GenBank/DDBJ databases">
        <authorList>
            <person name="Girao M."/>
            <person name="Carvalho M.F."/>
        </authorList>
    </citation>
    <scope>NUCLEOTIDE SEQUENCE [LARGE SCALE GENOMIC DNA]</scope>
    <source>
        <strain evidence="8 9">CT-R113</strain>
    </source>
</reference>
<dbReference type="InterPro" id="IPR000719">
    <property type="entry name" value="Prot_kinase_dom"/>
</dbReference>
<dbReference type="Pfam" id="PF00069">
    <property type="entry name" value="Pkinase"/>
    <property type="match status" value="1"/>
</dbReference>
<dbReference type="InterPro" id="IPR017441">
    <property type="entry name" value="Protein_kinase_ATP_BS"/>
</dbReference>
<evidence type="ECO:0000256" key="4">
    <source>
        <dbReference type="ARBA" id="ARBA00022840"/>
    </source>
</evidence>
<evidence type="ECO:0000313" key="9">
    <source>
        <dbReference type="Proteomes" id="UP001356095"/>
    </source>
</evidence>
<dbReference type="PANTHER" id="PTHR43289:SF34">
    <property type="entry name" value="SERINE_THREONINE-PROTEIN KINASE YBDM-RELATED"/>
    <property type="match status" value="1"/>
</dbReference>
<feature type="domain" description="Protein kinase" evidence="7">
    <location>
        <begin position="33"/>
        <end position="281"/>
    </location>
</feature>
<dbReference type="Gene3D" id="1.10.510.10">
    <property type="entry name" value="Transferase(Phosphotransferase) domain 1"/>
    <property type="match status" value="1"/>
</dbReference>
<dbReference type="Proteomes" id="UP001356095">
    <property type="component" value="Unassembled WGS sequence"/>
</dbReference>
<keyword evidence="9" id="KW-1185">Reference proteome</keyword>
<proteinExistence type="predicted"/>
<keyword evidence="3 8" id="KW-0418">Kinase</keyword>
<dbReference type="PANTHER" id="PTHR43289">
    <property type="entry name" value="MITOGEN-ACTIVATED PROTEIN KINASE KINASE KINASE 20-RELATED"/>
    <property type="match status" value="1"/>
</dbReference>
<evidence type="ECO:0000256" key="5">
    <source>
        <dbReference type="PROSITE-ProRule" id="PRU10141"/>
    </source>
</evidence>
<evidence type="ECO:0000256" key="6">
    <source>
        <dbReference type="SAM" id="MobiDB-lite"/>
    </source>
</evidence>
<protein>
    <submittedName>
        <fullName evidence="8">Serine/threonine-protein kinase</fullName>
        <ecNumber evidence="8">2.7.11.1</ecNumber>
    </submittedName>
</protein>
<dbReference type="EC" id="2.7.11.1" evidence="8"/>
<name>A0ABU7KCM5_9ACTN</name>
<dbReference type="EMBL" id="JAUZMY010000025">
    <property type="protein sequence ID" value="MEE2039986.1"/>
    <property type="molecule type" value="Genomic_DNA"/>
</dbReference>
<keyword evidence="4 5" id="KW-0067">ATP-binding</keyword>
<keyword evidence="1 8" id="KW-0808">Transferase</keyword>
<comment type="caution">
    <text evidence="8">The sequence shown here is derived from an EMBL/GenBank/DDBJ whole genome shotgun (WGS) entry which is preliminary data.</text>
</comment>
<keyword evidence="2 5" id="KW-0547">Nucleotide-binding</keyword>
<dbReference type="PROSITE" id="PS00107">
    <property type="entry name" value="PROTEIN_KINASE_ATP"/>
    <property type="match status" value="1"/>
</dbReference>
<dbReference type="SUPFAM" id="SSF56112">
    <property type="entry name" value="Protein kinase-like (PK-like)"/>
    <property type="match status" value="1"/>
</dbReference>
<organism evidence="8 9">
    <name type="scientific">Nocardiopsis codii</name>
    <dbReference type="NCBI Taxonomy" id="3065942"/>
    <lineage>
        <taxon>Bacteria</taxon>
        <taxon>Bacillati</taxon>
        <taxon>Actinomycetota</taxon>
        <taxon>Actinomycetes</taxon>
        <taxon>Streptosporangiales</taxon>
        <taxon>Nocardiopsidaceae</taxon>
        <taxon>Nocardiopsis</taxon>
    </lineage>
</organism>
<dbReference type="PROSITE" id="PS50011">
    <property type="entry name" value="PROTEIN_KINASE_DOM"/>
    <property type="match status" value="1"/>
</dbReference>
<dbReference type="InterPro" id="IPR008271">
    <property type="entry name" value="Ser/Thr_kinase_AS"/>
</dbReference>
<gene>
    <name evidence="8" type="ORF">Q8791_22475</name>
</gene>
<dbReference type="InterPro" id="IPR011009">
    <property type="entry name" value="Kinase-like_dom_sf"/>
</dbReference>
<feature type="compositionally biased region" description="Pro residues" evidence="6">
    <location>
        <begin position="1"/>
        <end position="15"/>
    </location>
</feature>
<evidence type="ECO:0000256" key="2">
    <source>
        <dbReference type="ARBA" id="ARBA00022741"/>
    </source>
</evidence>
<dbReference type="GO" id="GO:0004674">
    <property type="term" value="F:protein serine/threonine kinase activity"/>
    <property type="evidence" value="ECO:0007669"/>
    <property type="project" value="UniProtKB-EC"/>
</dbReference>
<evidence type="ECO:0000256" key="1">
    <source>
        <dbReference type="ARBA" id="ARBA00022679"/>
    </source>
</evidence>
<dbReference type="PROSITE" id="PS00108">
    <property type="entry name" value="PROTEIN_KINASE_ST"/>
    <property type="match status" value="1"/>
</dbReference>
<evidence type="ECO:0000256" key="3">
    <source>
        <dbReference type="ARBA" id="ARBA00022777"/>
    </source>
</evidence>
<dbReference type="RefSeq" id="WP_330093753.1">
    <property type="nucleotide sequence ID" value="NZ_JAUZMY010000025.1"/>
</dbReference>
<accession>A0ABU7KCM5</accession>
<evidence type="ECO:0000313" key="8">
    <source>
        <dbReference type="EMBL" id="MEE2039986.1"/>
    </source>
</evidence>
<dbReference type="CDD" id="cd14014">
    <property type="entry name" value="STKc_PknB_like"/>
    <property type="match status" value="1"/>
</dbReference>
<feature type="region of interest" description="Disordered" evidence="6">
    <location>
        <begin position="1"/>
        <end position="21"/>
    </location>
</feature>
<dbReference type="SMART" id="SM00220">
    <property type="entry name" value="S_TKc"/>
    <property type="match status" value="1"/>
</dbReference>
<dbReference type="Gene3D" id="3.30.200.20">
    <property type="entry name" value="Phosphorylase Kinase, domain 1"/>
    <property type="match status" value="1"/>
</dbReference>
<feature type="region of interest" description="Disordered" evidence="6">
    <location>
        <begin position="513"/>
        <end position="534"/>
    </location>
</feature>